<dbReference type="Proteomes" id="UP000410492">
    <property type="component" value="Unassembled WGS sequence"/>
</dbReference>
<dbReference type="EMBL" id="CAACVG010013956">
    <property type="protein sequence ID" value="VEN62556.1"/>
    <property type="molecule type" value="Genomic_DNA"/>
</dbReference>
<evidence type="ECO:0008006" key="3">
    <source>
        <dbReference type="Google" id="ProtNLM"/>
    </source>
</evidence>
<dbReference type="SUPFAM" id="SSF52058">
    <property type="entry name" value="L domain-like"/>
    <property type="match status" value="1"/>
</dbReference>
<accession>A0A653DQQ2</accession>
<dbReference type="Gene3D" id="3.80.10.10">
    <property type="entry name" value="Ribonuclease Inhibitor"/>
    <property type="match status" value="1"/>
</dbReference>
<dbReference type="InterPro" id="IPR032675">
    <property type="entry name" value="LRR_dom_sf"/>
</dbReference>
<evidence type="ECO:0000313" key="1">
    <source>
        <dbReference type="EMBL" id="VEN62556.1"/>
    </source>
</evidence>
<gene>
    <name evidence="1" type="ORF">CALMAC_LOCUS19647</name>
</gene>
<dbReference type="OrthoDB" id="1111193at2759"/>
<protein>
    <recommendedName>
        <fullName evidence="3">LRRCT domain-containing protein</fullName>
    </recommendedName>
</protein>
<sequence length="233" mass="26632">MYSLRTLKMDFYRNVKNFNIPTILQFSAGLKNLEIHVEDPTDANLEKEMAGELPLSWKISLSVVKGVRSPVLHFCVRNTSILKISSNIFQNAGWAKNLTVDVRDNGALQTLNNPSTGSRPDLYRKTFLMDLKLTGNRWSCDCDLGWVEVWMRKRRQYICEHSPPIYESSPHDSEYRCRQTDDDLRTALCSNKNNNTVIDTLKSDIECGWSSSNSLHGFAISTTLVFGILMRFV</sequence>
<evidence type="ECO:0000313" key="2">
    <source>
        <dbReference type="Proteomes" id="UP000410492"/>
    </source>
</evidence>
<reference evidence="1 2" key="1">
    <citation type="submission" date="2019-01" db="EMBL/GenBank/DDBJ databases">
        <authorList>
            <person name="Sayadi A."/>
        </authorList>
    </citation>
    <scope>NUCLEOTIDE SEQUENCE [LARGE SCALE GENOMIC DNA]</scope>
</reference>
<keyword evidence="2" id="KW-1185">Reference proteome</keyword>
<name>A0A653DQQ2_CALMS</name>
<dbReference type="AlphaFoldDB" id="A0A653DQQ2"/>
<proteinExistence type="predicted"/>
<organism evidence="1 2">
    <name type="scientific">Callosobruchus maculatus</name>
    <name type="common">Southern cowpea weevil</name>
    <name type="synonym">Pulse bruchid</name>
    <dbReference type="NCBI Taxonomy" id="64391"/>
    <lineage>
        <taxon>Eukaryota</taxon>
        <taxon>Metazoa</taxon>
        <taxon>Ecdysozoa</taxon>
        <taxon>Arthropoda</taxon>
        <taxon>Hexapoda</taxon>
        <taxon>Insecta</taxon>
        <taxon>Pterygota</taxon>
        <taxon>Neoptera</taxon>
        <taxon>Endopterygota</taxon>
        <taxon>Coleoptera</taxon>
        <taxon>Polyphaga</taxon>
        <taxon>Cucujiformia</taxon>
        <taxon>Chrysomeloidea</taxon>
        <taxon>Chrysomelidae</taxon>
        <taxon>Bruchinae</taxon>
        <taxon>Bruchini</taxon>
        <taxon>Callosobruchus</taxon>
    </lineage>
</organism>